<dbReference type="Pfam" id="PF00772">
    <property type="entry name" value="DnaB"/>
    <property type="match status" value="1"/>
</dbReference>
<dbReference type="GO" id="GO:1990077">
    <property type="term" value="C:primosome complex"/>
    <property type="evidence" value="ECO:0007669"/>
    <property type="project" value="UniProtKB-KW"/>
</dbReference>
<dbReference type="GO" id="GO:0003677">
    <property type="term" value="F:DNA binding"/>
    <property type="evidence" value="ECO:0007669"/>
    <property type="project" value="UniProtKB-KW"/>
</dbReference>
<feature type="domain" description="DNA helicase DnaB-like N-terminal" evidence="4">
    <location>
        <begin position="6"/>
        <end position="103"/>
    </location>
</feature>
<evidence type="ECO:0000256" key="1">
    <source>
        <dbReference type="ARBA" id="ARBA00022515"/>
    </source>
</evidence>
<dbReference type="PANTHER" id="PTHR30153:SF2">
    <property type="entry name" value="REPLICATIVE DNA HELICASE"/>
    <property type="match status" value="1"/>
</dbReference>
<dbReference type="EMBL" id="AP022836">
    <property type="protein sequence ID" value="BCA98771.1"/>
    <property type="molecule type" value="Genomic_DNA"/>
</dbReference>
<accession>A0A6F8TDA2</accession>
<evidence type="ECO:0000256" key="2">
    <source>
        <dbReference type="ARBA" id="ARBA00022705"/>
    </source>
</evidence>
<evidence type="ECO:0000259" key="4">
    <source>
        <dbReference type="Pfam" id="PF00772"/>
    </source>
</evidence>
<dbReference type="SUPFAM" id="SSF48024">
    <property type="entry name" value="N-terminal domain of DnaB helicase"/>
    <property type="match status" value="1"/>
</dbReference>
<evidence type="ECO:0000313" key="5">
    <source>
        <dbReference type="EMBL" id="BCA98771.1"/>
    </source>
</evidence>
<dbReference type="InterPro" id="IPR036185">
    <property type="entry name" value="DNA_heli_DnaB-like_N_sf"/>
</dbReference>
<dbReference type="AlphaFoldDB" id="A0A6F8TDA2"/>
<dbReference type="InterPro" id="IPR007693">
    <property type="entry name" value="DNA_helicase_DnaB-like_N"/>
</dbReference>
<dbReference type="GO" id="GO:0005829">
    <property type="term" value="C:cytosol"/>
    <property type="evidence" value="ECO:0007669"/>
    <property type="project" value="TreeGrafter"/>
</dbReference>
<organism evidence="5">
    <name type="scientific">Acinetobacter baumannii</name>
    <dbReference type="NCBI Taxonomy" id="470"/>
    <lineage>
        <taxon>Bacteria</taxon>
        <taxon>Pseudomonadati</taxon>
        <taxon>Pseudomonadota</taxon>
        <taxon>Gammaproteobacteria</taxon>
        <taxon>Moraxellales</taxon>
        <taxon>Moraxellaceae</taxon>
        <taxon>Acinetobacter</taxon>
        <taxon>Acinetobacter calcoaceticus/baumannii complex</taxon>
    </lineage>
</organism>
<proteinExistence type="predicted"/>
<dbReference type="GO" id="GO:0003678">
    <property type="term" value="F:DNA helicase activity"/>
    <property type="evidence" value="ECO:0007669"/>
    <property type="project" value="InterPro"/>
</dbReference>
<keyword evidence="1" id="KW-0639">Primosome</keyword>
<dbReference type="Gene3D" id="1.10.860.10">
    <property type="entry name" value="DNAb Helicase, Chain A"/>
    <property type="match status" value="1"/>
</dbReference>
<dbReference type="InterPro" id="IPR016136">
    <property type="entry name" value="DNA_helicase_N/primase_C"/>
</dbReference>
<sequence>MSTNIQNMTIEQSVLVALMTTSNSLEVVANDLTEEHFYAGRHKIIYRAIVELANSDMPYDSVFVCKHLQERNLLNDIGGEEYLIELNSAVGSVHHLEYFVAELNKLKQHREVENIGLSIAECAKDLTITDVYLAAENLFSSSSNSIEQKQTGFDFNQALEKTLERFEKRLPRRNKRAS</sequence>
<dbReference type="GO" id="GO:0005524">
    <property type="term" value="F:ATP binding"/>
    <property type="evidence" value="ECO:0007669"/>
    <property type="project" value="InterPro"/>
</dbReference>
<keyword evidence="3" id="KW-0238">DNA-binding</keyword>
<protein>
    <recommendedName>
        <fullName evidence="4">DNA helicase DnaB-like N-terminal domain-containing protein</fullName>
    </recommendedName>
</protein>
<evidence type="ECO:0000256" key="3">
    <source>
        <dbReference type="ARBA" id="ARBA00023125"/>
    </source>
</evidence>
<gene>
    <name evidence="5" type="ORF">ATCC19606_11070</name>
</gene>
<reference evidence="5" key="1">
    <citation type="submission" date="2020-03" db="EMBL/GenBank/DDBJ databases">
        <title>Complete genome sequence of Acinetobacter baumannii ATCC19606T, which is a model strain for tolerization of antimicrobial agents.</title>
        <authorList>
            <person name="Tsubouchi T."/>
            <person name="Suzuki M."/>
            <person name="Niki M."/>
            <person name="Oinuma K."/>
            <person name="Niki M."/>
            <person name="Shibayama K."/>
            <person name="Kakeya H."/>
            <person name="Kaneko Y."/>
        </authorList>
    </citation>
    <scope>NUCLEOTIDE SEQUENCE</scope>
    <source>
        <strain evidence="5">ATCC19606</strain>
    </source>
</reference>
<dbReference type="PANTHER" id="PTHR30153">
    <property type="entry name" value="REPLICATIVE DNA HELICASE DNAB"/>
    <property type="match status" value="1"/>
</dbReference>
<name>A0A6F8TDA2_ACIBA</name>
<dbReference type="GO" id="GO:0006269">
    <property type="term" value="P:DNA replication, synthesis of primer"/>
    <property type="evidence" value="ECO:0007669"/>
    <property type="project" value="UniProtKB-KW"/>
</dbReference>
<keyword evidence="2" id="KW-0235">DNA replication</keyword>